<keyword evidence="3" id="KW-0238">DNA-binding</keyword>
<dbReference type="InterPro" id="IPR007219">
    <property type="entry name" value="XnlR_reg_dom"/>
</dbReference>
<keyword evidence="4" id="KW-0804">Transcription</keyword>
<gene>
    <name evidence="8" type="ORF">LTR84_010670</name>
</gene>
<keyword evidence="5" id="KW-0539">Nucleus</keyword>
<comment type="caution">
    <text evidence="8">The sequence shown here is derived from an EMBL/GenBank/DDBJ whole genome shotgun (WGS) entry which is preliminary data.</text>
</comment>
<dbReference type="AlphaFoldDB" id="A0AAV9MUA1"/>
<proteinExistence type="predicted"/>
<dbReference type="SMART" id="SM00906">
    <property type="entry name" value="Fungal_trans"/>
    <property type="match status" value="1"/>
</dbReference>
<evidence type="ECO:0000256" key="4">
    <source>
        <dbReference type="ARBA" id="ARBA00023163"/>
    </source>
</evidence>
<evidence type="ECO:0000313" key="9">
    <source>
        <dbReference type="Proteomes" id="UP001358417"/>
    </source>
</evidence>
<name>A0AAV9MUA1_9EURO</name>
<evidence type="ECO:0000256" key="5">
    <source>
        <dbReference type="ARBA" id="ARBA00023242"/>
    </source>
</evidence>
<dbReference type="CDD" id="cd12148">
    <property type="entry name" value="fungal_TF_MHR"/>
    <property type="match status" value="1"/>
</dbReference>
<dbReference type="RefSeq" id="XP_064700204.1">
    <property type="nucleotide sequence ID" value="XM_064854205.1"/>
</dbReference>
<sequence length="565" mass="64026">MRAGYMLPEEVAQTRTPTPEYSSRQTLETSTKLFTFVEHGMANSEWQHFSHPTRAAFIGTSISNIATLVRNESPSNLIKHFPFPAHKKPLPWKPKPGVLPSTVSDDILQDMGCLPTREVRDALVDAYFQHIHPTFPVIVEQRFRLEYADPRHPPPLVLLQAVLLVGAHVSDHPLVRVARSSVKSTLYRRTRELFRVRYENDRLYLVQAALLMTWYEENGDDITCNLWAWTGVATRIAYGMGVHRELPLQTSHPMPIDSIRRYHIVWWALFYTETFAALHFGRPCAIRSEDCDVPDLVSEDYLDLDENMDNTIRRDCFELNVALSHIAQDAMRLFAPRPLTLQTCPAASLGSRLAALAVKLPVRDDPFSCQTRLNYHLVLLHSHRMNRHGHLQDEMRDEGHRVRSEAASAMLSILEIMVARDHIRQCHFTCITALLAIVVQCMEDIKLAIQTSSVILASGAHAKLGRILSPAKEIATYWPINAESILKMCQRQHEKFGAIIQNYVEEPSPRQPMGQGGVDDGFWTDLFSAYDGVDFGQDLSDFGWMNVSSTGEHIIPGCEVSAQVE</sequence>
<feature type="domain" description="Xylanolytic transcriptional activator regulatory" evidence="7">
    <location>
        <begin position="226"/>
        <end position="300"/>
    </location>
</feature>
<dbReference type="Pfam" id="PF04082">
    <property type="entry name" value="Fungal_trans"/>
    <property type="match status" value="1"/>
</dbReference>
<evidence type="ECO:0000313" key="8">
    <source>
        <dbReference type="EMBL" id="KAK5044546.1"/>
    </source>
</evidence>
<keyword evidence="2" id="KW-0805">Transcription regulation</keyword>
<keyword evidence="9" id="KW-1185">Reference proteome</keyword>
<accession>A0AAV9MUA1</accession>
<evidence type="ECO:0000259" key="7">
    <source>
        <dbReference type="SMART" id="SM00906"/>
    </source>
</evidence>
<evidence type="ECO:0000256" key="6">
    <source>
        <dbReference type="SAM" id="MobiDB-lite"/>
    </source>
</evidence>
<dbReference type="PANTHER" id="PTHR47171:SF4">
    <property type="entry name" value="ACETAMIDASE REGULATORY PROTEIN"/>
    <property type="match status" value="1"/>
</dbReference>
<dbReference type="GO" id="GO:0008270">
    <property type="term" value="F:zinc ion binding"/>
    <property type="evidence" value="ECO:0007669"/>
    <property type="project" value="InterPro"/>
</dbReference>
<keyword evidence="1" id="KW-0862">Zinc</keyword>
<evidence type="ECO:0000256" key="2">
    <source>
        <dbReference type="ARBA" id="ARBA00023015"/>
    </source>
</evidence>
<dbReference type="Proteomes" id="UP001358417">
    <property type="component" value="Unassembled WGS sequence"/>
</dbReference>
<evidence type="ECO:0000256" key="3">
    <source>
        <dbReference type="ARBA" id="ARBA00023125"/>
    </source>
</evidence>
<protein>
    <recommendedName>
        <fullName evidence="7">Xylanolytic transcriptional activator regulatory domain-containing protein</fullName>
    </recommendedName>
</protein>
<feature type="region of interest" description="Disordered" evidence="6">
    <location>
        <begin position="1"/>
        <end position="21"/>
    </location>
</feature>
<dbReference type="GeneID" id="89978826"/>
<dbReference type="GO" id="GO:0003677">
    <property type="term" value="F:DNA binding"/>
    <property type="evidence" value="ECO:0007669"/>
    <property type="project" value="UniProtKB-KW"/>
</dbReference>
<dbReference type="GO" id="GO:0006351">
    <property type="term" value="P:DNA-templated transcription"/>
    <property type="evidence" value="ECO:0007669"/>
    <property type="project" value="InterPro"/>
</dbReference>
<dbReference type="PANTHER" id="PTHR47171">
    <property type="entry name" value="FARA-RELATED"/>
    <property type="match status" value="1"/>
</dbReference>
<organism evidence="8 9">
    <name type="scientific">Exophiala bonariae</name>
    <dbReference type="NCBI Taxonomy" id="1690606"/>
    <lineage>
        <taxon>Eukaryota</taxon>
        <taxon>Fungi</taxon>
        <taxon>Dikarya</taxon>
        <taxon>Ascomycota</taxon>
        <taxon>Pezizomycotina</taxon>
        <taxon>Eurotiomycetes</taxon>
        <taxon>Chaetothyriomycetidae</taxon>
        <taxon>Chaetothyriales</taxon>
        <taxon>Herpotrichiellaceae</taxon>
        <taxon>Exophiala</taxon>
    </lineage>
</organism>
<dbReference type="EMBL" id="JAVRRD010000047">
    <property type="protein sequence ID" value="KAK5044546.1"/>
    <property type="molecule type" value="Genomic_DNA"/>
</dbReference>
<evidence type="ECO:0000256" key="1">
    <source>
        <dbReference type="ARBA" id="ARBA00022833"/>
    </source>
</evidence>
<dbReference type="InterPro" id="IPR052073">
    <property type="entry name" value="Amide_Lactam_Regulators"/>
</dbReference>
<reference evidence="8 9" key="1">
    <citation type="submission" date="2023-08" db="EMBL/GenBank/DDBJ databases">
        <title>Black Yeasts Isolated from many extreme environments.</title>
        <authorList>
            <person name="Coleine C."/>
            <person name="Stajich J.E."/>
            <person name="Selbmann L."/>
        </authorList>
    </citation>
    <scope>NUCLEOTIDE SEQUENCE [LARGE SCALE GENOMIC DNA]</scope>
    <source>
        <strain evidence="8 9">CCFEE 5792</strain>
    </source>
</reference>